<evidence type="ECO:0000313" key="2">
    <source>
        <dbReference type="EMBL" id="CAH2235180.1"/>
    </source>
</evidence>
<dbReference type="OrthoDB" id="8197512at2759"/>
<feature type="region of interest" description="Disordered" evidence="1">
    <location>
        <begin position="77"/>
        <end position="96"/>
    </location>
</feature>
<comment type="caution">
    <text evidence="2">The sequence shown here is derived from an EMBL/GenBank/DDBJ whole genome shotgun (WGS) entry which is preliminary data.</text>
</comment>
<keyword evidence="3" id="KW-1185">Reference proteome</keyword>
<protein>
    <submittedName>
        <fullName evidence="2">Jg16168 protein</fullName>
    </submittedName>
</protein>
<organism evidence="2 3">
    <name type="scientific">Pararge aegeria aegeria</name>
    <dbReference type="NCBI Taxonomy" id="348720"/>
    <lineage>
        <taxon>Eukaryota</taxon>
        <taxon>Metazoa</taxon>
        <taxon>Ecdysozoa</taxon>
        <taxon>Arthropoda</taxon>
        <taxon>Hexapoda</taxon>
        <taxon>Insecta</taxon>
        <taxon>Pterygota</taxon>
        <taxon>Neoptera</taxon>
        <taxon>Endopterygota</taxon>
        <taxon>Lepidoptera</taxon>
        <taxon>Glossata</taxon>
        <taxon>Ditrysia</taxon>
        <taxon>Papilionoidea</taxon>
        <taxon>Nymphalidae</taxon>
        <taxon>Satyrinae</taxon>
        <taxon>Satyrini</taxon>
        <taxon>Parargina</taxon>
        <taxon>Pararge</taxon>
    </lineage>
</organism>
<gene>
    <name evidence="2" type="primary">jg16168</name>
    <name evidence="2" type="ORF">PAEG_LOCUS12852</name>
</gene>
<accession>A0A8S4RD05</accession>
<dbReference type="AlphaFoldDB" id="A0A8S4RD05"/>
<dbReference type="EMBL" id="CAKXAJ010025113">
    <property type="protein sequence ID" value="CAH2235180.1"/>
    <property type="molecule type" value="Genomic_DNA"/>
</dbReference>
<name>A0A8S4RD05_9NEOP</name>
<evidence type="ECO:0000313" key="3">
    <source>
        <dbReference type="Proteomes" id="UP000838756"/>
    </source>
</evidence>
<proteinExistence type="predicted"/>
<dbReference type="Proteomes" id="UP000838756">
    <property type="component" value="Unassembled WGS sequence"/>
</dbReference>
<sequence length="96" mass="11030">MIEDDLWRRVLGKVRKTKTVFSFSNKRSSDECLVAMQDNGFWRIRYNRELYELFKEPNVVKSIKLLRMQWAGQVQRMGGHGNESAKGVDGGHLGGA</sequence>
<reference evidence="2" key="1">
    <citation type="submission" date="2022-03" db="EMBL/GenBank/DDBJ databases">
        <authorList>
            <person name="Lindestad O."/>
        </authorList>
    </citation>
    <scope>NUCLEOTIDE SEQUENCE</scope>
</reference>
<evidence type="ECO:0000256" key="1">
    <source>
        <dbReference type="SAM" id="MobiDB-lite"/>
    </source>
</evidence>